<gene>
    <name evidence="2" type="ORF">V1264_002480</name>
</gene>
<sequence>MEADSPLLAFKQDGIILGLSGIELADYIEKRRLEEINREEKKRDAEEEDRREERRARERREEIETQQEFELRKMREMVDLGLNQNVNQNNHHMPRESSSKIHINLPILDDKDDIEAYFKQFERIAKLSDWDEDEWAIRLSGQLRGQARQVYIELSDEESVNYDEVKTAILQRFQLTAESYRKRFKEVKWGKEESIKECRTRMKTYLDRWKELSEKEGKSGDLEDLILTDKLLDVLTPDQNRFVRERNPTNIDDVVKHVQTYIDARDAG</sequence>
<dbReference type="Gene3D" id="1.10.4020.10">
    <property type="entry name" value="DNA breaking-rejoining enzymes"/>
    <property type="match status" value="1"/>
</dbReference>
<dbReference type="PANTHER" id="PTHR46888">
    <property type="entry name" value="ZINC KNUCKLE DOMAINCONTAINING PROTEIN-RELATED"/>
    <property type="match status" value="1"/>
</dbReference>
<feature type="compositionally biased region" description="Basic and acidic residues" evidence="1">
    <location>
        <begin position="51"/>
        <end position="62"/>
    </location>
</feature>
<organism evidence="2 3">
    <name type="scientific">Littorina saxatilis</name>
    <dbReference type="NCBI Taxonomy" id="31220"/>
    <lineage>
        <taxon>Eukaryota</taxon>
        <taxon>Metazoa</taxon>
        <taxon>Spiralia</taxon>
        <taxon>Lophotrochozoa</taxon>
        <taxon>Mollusca</taxon>
        <taxon>Gastropoda</taxon>
        <taxon>Caenogastropoda</taxon>
        <taxon>Littorinimorpha</taxon>
        <taxon>Littorinoidea</taxon>
        <taxon>Littorinidae</taxon>
        <taxon>Littorina</taxon>
    </lineage>
</organism>
<evidence type="ECO:0000313" key="2">
    <source>
        <dbReference type="EMBL" id="KAK7098119.1"/>
    </source>
</evidence>
<dbReference type="AlphaFoldDB" id="A0AAN9G844"/>
<feature type="compositionally biased region" description="Basic and acidic residues" evidence="1">
    <location>
        <begin position="36"/>
        <end position="45"/>
    </location>
</feature>
<dbReference type="PANTHER" id="PTHR46888:SF1">
    <property type="entry name" value="RIBONUCLEASE H"/>
    <property type="match status" value="1"/>
</dbReference>
<evidence type="ECO:0000256" key="1">
    <source>
        <dbReference type="SAM" id="MobiDB-lite"/>
    </source>
</evidence>
<reference evidence="2 3" key="1">
    <citation type="submission" date="2024-02" db="EMBL/GenBank/DDBJ databases">
        <title>Chromosome-scale genome assembly of the rough periwinkle Littorina saxatilis.</title>
        <authorList>
            <person name="De Jode A."/>
            <person name="Faria R."/>
            <person name="Formenti G."/>
            <person name="Sims Y."/>
            <person name="Smith T.P."/>
            <person name="Tracey A."/>
            <person name="Wood J.M.D."/>
            <person name="Zagrodzka Z.B."/>
            <person name="Johannesson K."/>
            <person name="Butlin R.K."/>
            <person name="Leder E.H."/>
        </authorList>
    </citation>
    <scope>NUCLEOTIDE SEQUENCE [LARGE SCALE GENOMIC DNA]</scope>
    <source>
        <strain evidence="2">Snail1</strain>
        <tissue evidence="2">Muscle</tissue>
    </source>
</reference>
<dbReference type="Proteomes" id="UP001374579">
    <property type="component" value="Unassembled WGS sequence"/>
</dbReference>
<dbReference type="InterPro" id="IPR038269">
    <property type="entry name" value="SCAN_sf"/>
</dbReference>
<feature type="region of interest" description="Disordered" evidence="1">
    <location>
        <begin position="36"/>
        <end position="62"/>
    </location>
</feature>
<proteinExistence type="predicted"/>
<evidence type="ECO:0008006" key="4">
    <source>
        <dbReference type="Google" id="ProtNLM"/>
    </source>
</evidence>
<dbReference type="SUPFAM" id="SSF47353">
    <property type="entry name" value="Retrovirus capsid dimerization domain-like"/>
    <property type="match status" value="1"/>
</dbReference>
<evidence type="ECO:0000313" key="3">
    <source>
        <dbReference type="Proteomes" id="UP001374579"/>
    </source>
</evidence>
<protein>
    <recommendedName>
        <fullName evidence="4">Retrotransposon gag domain-containing protein</fullName>
    </recommendedName>
</protein>
<name>A0AAN9G844_9CAEN</name>
<keyword evidence="3" id="KW-1185">Reference proteome</keyword>
<accession>A0AAN9G844</accession>
<comment type="caution">
    <text evidence="2">The sequence shown here is derived from an EMBL/GenBank/DDBJ whole genome shotgun (WGS) entry which is preliminary data.</text>
</comment>
<dbReference type="EMBL" id="JBAMIC010000012">
    <property type="protein sequence ID" value="KAK7098119.1"/>
    <property type="molecule type" value="Genomic_DNA"/>
</dbReference>